<reference evidence="4 5" key="1">
    <citation type="journal article" date="2024" name="J Genomics">
        <title>Draft genome sequencing and assembly of Favolaschia claudopus CIRM-BRFM 2984 isolated from oak limbs.</title>
        <authorList>
            <person name="Navarro D."/>
            <person name="Drula E."/>
            <person name="Chaduli D."/>
            <person name="Cazenave R."/>
            <person name="Ahrendt S."/>
            <person name="Wang J."/>
            <person name="Lipzen A."/>
            <person name="Daum C."/>
            <person name="Barry K."/>
            <person name="Grigoriev I.V."/>
            <person name="Favel A."/>
            <person name="Rosso M.N."/>
            <person name="Martin F."/>
        </authorList>
    </citation>
    <scope>NUCLEOTIDE SEQUENCE [LARGE SCALE GENOMIC DNA]</scope>
    <source>
        <strain evidence="4 5">CIRM-BRFM 2984</strain>
    </source>
</reference>
<dbReference type="Pfam" id="PF09728">
    <property type="entry name" value="Taxilin"/>
    <property type="match status" value="2"/>
</dbReference>
<sequence>MNGTNPPGRPAKAPAPNGPAPAPAAPPPAPPNHTHAPPGQPRPAHNHGPPVNGHPAKGKKKNDTPVDPATMYESLKNRIAALEEEEVLEEEEERRFAEEAQKSVKGMGENAIHAKYIELFAEFKRLERDHAKEKQKLVKDKDAAKSQLTKANQSKAKVENLARELQKDNKRLREDGKRLAQSVEDAQDELIQMRNDITKRAEKAKVQDAKYREMPDIVVKVVCRYRAELFFKISRKTKLSRLFNAWTDRMEKTGGKKGAANQPNPENAAKSDAAPPHAPGVPSHAMQFIFTHNGRTIEADQTPEEAGMEDADEILAVELMDLTEGPLEDWEELSEPRRQTLRKNWTDSPREAKRALTEIFDGVVRERLKEVLRQYELRERHFECVIRSKELEVLLSRARAAEQKQLAEGEKTHADKRAEEIQQLRKDLDDAQNGQTMLIDKLIQCCKEPNAERTQRLFASLREELERKGPRVNANKSPTDAPVGS</sequence>
<feature type="compositionally biased region" description="Basic and acidic residues" evidence="2">
    <location>
        <begin position="134"/>
        <end position="144"/>
    </location>
</feature>
<evidence type="ECO:0000256" key="1">
    <source>
        <dbReference type="ARBA" id="ARBA00009550"/>
    </source>
</evidence>
<evidence type="ECO:0000313" key="4">
    <source>
        <dbReference type="EMBL" id="KAK7063964.1"/>
    </source>
</evidence>
<feature type="compositionally biased region" description="Acidic residues" evidence="2">
    <location>
        <begin position="82"/>
        <end position="92"/>
    </location>
</feature>
<proteinExistence type="inferred from homology"/>
<feature type="domain" description="Ubiquitin-like" evidence="3">
    <location>
        <begin position="270"/>
        <end position="317"/>
    </location>
</feature>
<comment type="similarity">
    <text evidence="1">Belongs to the taxilin family.</text>
</comment>
<evidence type="ECO:0000313" key="5">
    <source>
        <dbReference type="Proteomes" id="UP001362999"/>
    </source>
</evidence>
<gene>
    <name evidence="4" type="ORF">R3P38DRAFT_2821510</name>
</gene>
<dbReference type="PANTHER" id="PTHR16127">
    <property type="entry name" value="TAXILIN"/>
    <property type="match status" value="1"/>
</dbReference>
<organism evidence="4 5">
    <name type="scientific">Favolaschia claudopus</name>
    <dbReference type="NCBI Taxonomy" id="2862362"/>
    <lineage>
        <taxon>Eukaryota</taxon>
        <taxon>Fungi</taxon>
        <taxon>Dikarya</taxon>
        <taxon>Basidiomycota</taxon>
        <taxon>Agaricomycotina</taxon>
        <taxon>Agaricomycetes</taxon>
        <taxon>Agaricomycetidae</taxon>
        <taxon>Agaricales</taxon>
        <taxon>Marasmiineae</taxon>
        <taxon>Mycenaceae</taxon>
        <taxon>Favolaschia</taxon>
    </lineage>
</organism>
<accession>A0AAW0EEI4</accession>
<dbReference type="InterPro" id="IPR026183">
    <property type="entry name" value="Taxilin_fam"/>
</dbReference>
<keyword evidence="5" id="KW-1185">Reference proteome</keyword>
<name>A0AAW0EEI4_9AGAR</name>
<dbReference type="PANTHER" id="PTHR16127:SF13">
    <property type="entry name" value="GH01188P"/>
    <property type="match status" value="1"/>
</dbReference>
<dbReference type="InterPro" id="IPR029071">
    <property type="entry name" value="Ubiquitin-like_domsf"/>
</dbReference>
<dbReference type="AlphaFoldDB" id="A0AAW0EEI4"/>
<dbReference type="EMBL" id="JAWWNJ010000001">
    <property type="protein sequence ID" value="KAK7063964.1"/>
    <property type="molecule type" value="Genomic_DNA"/>
</dbReference>
<protein>
    <recommendedName>
        <fullName evidence="3">Ubiquitin-like domain-containing protein</fullName>
    </recommendedName>
</protein>
<evidence type="ECO:0000256" key="2">
    <source>
        <dbReference type="SAM" id="MobiDB-lite"/>
    </source>
</evidence>
<dbReference type="GO" id="GO:0019905">
    <property type="term" value="F:syntaxin binding"/>
    <property type="evidence" value="ECO:0007669"/>
    <property type="project" value="InterPro"/>
</dbReference>
<feature type="region of interest" description="Disordered" evidence="2">
    <location>
        <begin position="1"/>
        <end position="104"/>
    </location>
</feature>
<evidence type="ECO:0000259" key="3">
    <source>
        <dbReference type="PROSITE" id="PS50053"/>
    </source>
</evidence>
<dbReference type="Gene3D" id="3.10.20.90">
    <property type="entry name" value="Phosphatidylinositol 3-kinase Catalytic Subunit, Chain A, domain 1"/>
    <property type="match status" value="1"/>
</dbReference>
<dbReference type="InterPro" id="IPR000626">
    <property type="entry name" value="Ubiquitin-like_dom"/>
</dbReference>
<dbReference type="Proteomes" id="UP001362999">
    <property type="component" value="Unassembled WGS sequence"/>
</dbReference>
<feature type="region of interest" description="Disordered" evidence="2">
    <location>
        <begin position="253"/>
        <end position="283"/>
    </location>
</feature>
<feature type="compositionally biased region" description="Pro residues" evidence="2">
    <location>
        <begin position="16"/>
        <end position="31"/>
    </location>
</feature>
<dbReference type="PROSITE" id="PS50053">
    <property type="entry name" value="UBIQUITIN_2"/>
    <property type="match status" value="1"/>
</dbReference>
<comment type="caution">
    <text evidence="4">The sequence shown here is derived from an EMBL/GenBank/DDBJ whole genome shotgun (WGS) entry which is preliminary data.</text>
</comment>
<dbReference type="SUPFAM" id="SSF54236">
    <property type="entry name" value="Ubiquitin-like"/>
    <property type="match status" value="1"/>
</dbReference>
<feature type="region of interest" description="Disordered" evidence="2">
    <location>
        <begin position="134"/>
        <end position="158"/>
    </location>
</feature>
<feature type="compositionally biased region" description="Polar residues" evidence="2">
    <location>
        <begin position="146"/>
        <end position="155"/>
    </location>
</feature>
<feature type="compositionally biased region" description="Basic and acidic residues" evidence="2">
    <location>
        <begin position="93"/>
        <end position="102"/>
    </location>
</feature>